<keyword evidence="12" id="KW-0813">Transport</keyword>
<comment type="catalytic activity">
    <reaction evidence="12">
        <text>a ubiquinone + NADH + 5 H(+)(in) = a ubiquinol + NAD(+) + 4 H(+)(out)</text>
        <dbReference type="Rhea" id="RHEA:29091"/>
        <dbReference type="Rhea" id="RHEA-COMP:9565"/>
        <dbReference type="Rhea" id="RHEA-COMP:9566"/>
        <dbReference type="ChEBI" id="CHEBI:15378"/>
        <dbReference type="ChEBI" id="CHEBI:16389"/>
        <dbReference type="ChEBI" id="CHEBI:17976"/>
        <dbReference type="ChEBI" id="CHEBI:57540"/>
        <dbReference type="ChEBI" id="CHEBI:57945"/>
        <dbReference type="EC" id="7.1.1.2"/>
    </reaction>
</comment>
<dbReference type="EMBL" id="MH665695">
    <property type="protein sequence ID" value="QBG38062.1"/>
    <property type="molecule type" value="Genomic_DNA"/>
</dbReference>
<feature type="transmembrane region" description="Helical" evidence="12">
    <location>
        <begin position="86"/>
        <end position="106"/>
    </location>
</feature>
<keyword evidence="6 12" id="KW-0812">Transmembrane</keyword>
<feature type="transmembrane region" description="Helical" evidence="12">
    <location>
        <begin position="47"/>
        <end position="66"/>
    </location>
</feature>
<evidence type="ECO:0000256" key="5">
    <source>
        <dbReference type="ARBA" id="ARBA00021006"/>
    </source>
</evidence>
<evidence type="ECO:0000313" key="14">
    <source>
        <dbReference type="EMBL" id="QBG38062.1"/>
    </source>
</evidence>
<evidence type="ECO:0000256" key="2">
    <source>
        <dbReference type="ARBA" id="ARBA00004141"/>
    </source>
</evidence>
<feature type="transmembrane region" description="Helical" evidence="12">
    <location>
        <begin position="334"/>
        <end position="358"/>
    </location>
</feature>
<keyword evidence="12 14" id="KW-0496">Mitochondrion</keyword>
<dbReference type="RefSeq" id="YP_009573279.1">
    <property type="nucleotide sequence ID" value="NC_041430.1"/>
</dbReference>
<dbReference type="EC" id="7.1.1.2" evidence="4 12"/>
<feature type="domain" description="NADH:quinone oxidoreductase/Mrp antiporter transmembrane" evidence="13">
    <location>
        <begin position="134"/>
        <end position="422"/>
    </location>
</feature>
<dbReference type="PRINTS" id="PR01437">
    <property type="entry name" value="NUOXDRDTASE4"/>
</dbReference>
<feature type="transmembrane region" description="Helical" evidence="12">
    <location>
        <begin position="455"/>
        <end position="475"/>
    </location>
</feature>
<organism evidence="14">
    <name type="scientific">Chlorosarcinopsis eremi</name>
    <dbReference type="NCBI Taxonomy" id="332213"/>
    <lineage>
        <taxon>Eukaryota</taxon>
        <taxon>Viridiplantae</taxon>
        <taxon>Chlorophyta</taxon>
        <taxon>core chlorophytes</taxon>
        <taxon>Chlorophyceae</taxon>
        <taxon>Chlorosarcinales</taxon>
        <taxon>Chlorosarcinaceae</taxon>
        <taxon>Chlorosarcinopsis</taxon>
    </lineage>
</organism>
<feature type="transmembrane region" description="Helical" evidence="12">
    <location>
        <begin position="167"/>
        <end position="186"/>
    </location>
</feature>
<dbReference type="GO" id="GO:0008137">
    <property type="term" value="F:NADH dehydrogenase (ubiquinone) activity"/>
    <property type="evidence" value="ECO:0007669"/>
    <property type="project" value="UniProtKB-UniRule"/>
</dbReference>
<evidence type="ECO:0000256" key="8">
    <source>
        <dbReference type="ARBA" id="ARBA00022989"/>
    </source>
</evidence>
<reference evidence="14" key="1">
    <citation type="submission" date="2018-07" db="EMBL/GenBank/DDBJ databases">
        <title>The complete sequence of Chlorosarcinopsis eremi mitochondrial genome.</title>
        <authorList>
            <person name="Khani Juy-abad F."/>
            <person name="Mohammadi P."/>
            <person name="Zarrabi M."/>
        </authorList>
    </citation>
    <scope>NUCLEOTIDE SEQUENCE</scope>
    <source>
        <strain evidence="14">MKA.28</strain>
    </source>
</reference>
<evidence type="ECO:0000256" key="10">
    <source>
        <dbReference type="ARBA" id="ARBA00023075"/>
    </source>
</evidence>
<dbReference type="InterPro" id="IPR010227">
    <property type="entry name" value="NADH_Q_OxRdtase_chainM/4"/>
</dbReference>
<evidence type="ECO:0000256" key="12">
    <source>
        <dbReference type="RuleBase" id="RU003297"/>
    </source>
</evidence>
<comment type="subcellular location">
    <subcellularLocation>
        <location evidence="2">Membrane</location>
        <topology evidence="2">Multi-pass membrane protein</topology>
    </subcellularLocation>
    <subcellularLocation>
        <location evidence="12">Mitochondrion membrane</location>
        <topology evidence="12">Multi-pass membrane protein</topology>
    </subcellularLocation>
</comment>
<sequence length="479" mass="52841">MLNNLFVYLFNPNTTVLAMLVVFTVAVFIVSIIPFTNKYNASVYRSASLAVSFIPLFWSLYLWTLYDASGQTFQCVTYLSGLHLSFGIDAVGLSLIILTSAIFPLCLVLMRTFAGINTFLLLEVVILGSLTVLDLLGFYILFEASLILLFLVIARTPYGSIDAAYKIVLYTMAGSLVLLPVIFLLYSECGSTNLLLLTVTQGTTGIDNVLSANRQFLLGWGMLTVFAVKIPLMPVHLWLPEAHVAAPTSGSVLLAGVLLKLGGIGFIRYMIPVVPAFTAWVFPLACTMCLVSFLFSTLSTIRQVDLKKIVAYSSIAHMSLVTLTIFSMSEFSTYASTFMMIAHGLVSPGLFLLVGLLYERTHTKFLLYLHGLGNHMPLFSIFFFLLTCANLSFPLFPNFIAEVLCLVSLFAVHELYAFIFCAAQVLGAVFSFWAFNRIIHGYSNSTFNKGSVVDLSYAEVSWLLPIMIGVFWLGLKPMA</sequence>
<comment type="function">
    <text evidence="1">Core subunit of the mitochondrial membrane respiratory chain NADH dehydrogenase (Complex I) that is believed to belong to the minimal assembly required for catalysis. Complex I functions in the transfer of electrons from NADH to the respiratory chain. The immediate electron acceptor for the enzyme is believed to be ubiquinone.</text>
</comment>
<keyword evidence="11 12" id="KW-0472">Membrane</keyword>
<dbReference type="GO" id="GO:0042773">
    <property type="term" value="P:ATP synthesis coupled electron transport"/>
    <property type="evidence" value="ECO:0007669"/>
    <property type="project" value="InterPro"/>
</dbReference>
<feature type="transmembrane region" description="Helical" evidence="12">
    <location>
        <begin position="113"/>
        <end position="130"/>
    </location>
</feature>
<dbReference type="GO" id="GO:0048039">
    <property type="term" value="F:ubiquinone binding"/>
    <property type="evidence" value="ECO:0007669"/>
    <property type="project" value="TreeGrafter"/>
</dbReference>
<dbReference type="PANTHER" id="PTHR43507:SF1">
    <property type="entry name" value="NADH-UBIQUINONE OXIDOREDUCTASE CHAIN 4"/>
    <property type="match status" value="1"/>
</dbReference>
<keyword evidence="12" id="KW-0679">Respiratory chain</keyword>
<feature type="transmembrane region" description="Helical" evidence="12">
    <location>
        <begin position="15"/>
        <end position="35"/>
    </location>
</feature>
<feature type="transmembrane region" description="Helical" evidence="12">
    <location>
        <begin position="251"/>
        <end position="271"/>
    </location>
</feature>
<feature type="transmembrane region" description="Helical" evidence="12">
    <location>
        <begin position="277"/>
        <end position="297"/>
    </location>
</feature>
<evidence type="ECO:0000256" key="6">
    <source>
        <dbReference type="ARBA" id="ARBA00022692"/>
    </source>
</evidence>
<dbReference type="GO" id="GO:0003954">
    <property type="term" value="F:NADH dehydrogenase activity"/>
    <property type="evidence" value="ECO:0007669"/>
    <property type="project" value="TreeGrafter"/>
</dbReference>
<evidence type="ECO:0000256" key="9">
    <source>
        <dbReference type="ARBA" id="ARBA00023027"/>
    </source>
</evidence>
<keyword evidence="7" id="KW-1278">Translocase</keyword>
<feature type="transmembrane region" description="Helical" evidence="12">
    <location>
        <begin position="136"/>
        <end position="155"/>
    </location>
</feature>
<evidence type="ECO:0000256" key="11">
    <source>
        <dbReference type="ARBA" id="ARBA00023136"/>
    </source>
</evidence>
<gene>
    <name evidence="14" type="primary">nad4</name>
</gene>
<name>A0A411PP45_9CHLO</name>
<dbReference type="AlphaFoldDB" id="A0A411PP45"/>
<dbReference type="NCBIfam" id="TIGR01972">
    <property type="entry name" value="NDH_I_M"/>
    <property type="match status" value="1"/>
</dbReference>
<keyword evidence="9 12" id="KW-0520">NAD</keyword>
<evidence type="ECO:0000256" key="4">
    <source>
        <dbReference type="ARBA" id="ARBA00012944"/>
    </source>
</evidence>
<dbReference type="GO" id="GO:0015990">
    <property type="term" value="P:electron transport coupled proton transport"/>
    <property type="evidence" value="ECO:0007669"/>
    <property type="project" value="TreeGrafter"/>
</dbReference>
<dbReference type="Pfam" id="PF00361">
    <property type="entry name" value="Proton_antipo_M"/>
    <property type="match status" value="1"/>
</dbReference>
<accession>A0A411PP45</accession>
<proteinExistence type="inferred from homology"/>
<comment type="similarity">
    <text evidence="3 12">Belongs to the complex I subunit 4 family.</text>
</comment>
<feature type="transmembrane region" description="Helical" evidence="12">
    <location>
        <begin position="309"/>
        <end position="328"/>
    </location>
</feature>
<comment type="function">
    <text evidence="12">Core subunit of the mitochondrial membrane respiratory chain NADH dehydrogenase (Complex I) which catalyzes electron transfer from NADH through the respiratory chain, using ubiquinone as an electron acceptor. Essential for the catalytic activity and assembly of complex I.</text>
</comment>
<geneLocation type="mitochondrion" evidence="14"/>
<dbReference type="GeneID" id="39696052"/>
<dbReference type="PANTHER" id="PTHR43507">
    <property type="entry name" value="NADH-UBIQUINONE OXIDOREDUCTASE CHAIN 4"/>
    <property type="match status" value="1"/>
</dbReference>
<evidence type="ECO:0000259" key="13">
    <source>
        <dbReference type="Pfam" id="PF00361"/>
    </source>
</evidence>
<evidence type="ECO:0000256" key="1">
    <source>
        <dbReference type="ARBA" id="ARBA00003257"/>
    </source>
</evidence>
<feature type="transmembrane region" description="Helical" evidence="12">
    <location>
        <begin position="217"/>
        <end position="239"/>
    </location>
</feature>
<keyword evidence="8 12" id="KW-1133">Transmembrane helix</keyword>
<evidence type="ECO:0000256" key="7">
    <source>
        <dbReference type="ARBA" id="ARBA00022967"/>
    </source>
</evidence>
<protein>
    <recommendedName>
        <fullName evidence="5 12">NADH-ubiquinone oxidoreductase chain 4</fullName>
        <ecNumber evidence="4 12">7.1.1.2</ecNumber>
    </recommendedName>
</protein>
<feature type="transmembrane region" description="Helical" evidence="12">
    <location>
        <begin position="415"/>
        <end position="435"/>
    </location>
</feature>
<dbReference type="GO" id="GO:0031966">
    <property type="term" value="C:mitochondrial membrane"/>
    <property type="evidence" value="ECO:0007669"/>
    <property type="project" value="UniProtKB-SubCell"/>
</dbReference>
<keyword evidence="10 12" id="KW-0830">Ubiquinone</keyword>
<evidence type="ECO:0000256" key="3">
    <source>
        <dbReference type="ARBA" id="ARBA00009025"/>
    </source>
</evidence>
<keyword evidence="12" id="KW-0249">Electron transport</keyword>
<dbReference type="InterPro" id="IPR001750">
    <property type="entry name" value="ND/Mrp_TM"/>
</dbReference>
<dbReference type="InterPro" id="IPR003918">
    <property type="entry name" value="NADH_UbQ_OxRdtase"/>
</dbReference>